<evidence type="ECO:0000313" key="3">
    <source>
        <dbReference type="Proteomes" id="UP000319700"/>
    </source>
</evidence>
<keyword evidence="3" id="KW-1185">Reference proteome</keyword>
<keyword evidence="1" id="KW-0812">Transmembrane</keyword>
<accession>A0A502ET24</accession>
<keyword evidence="1" id="KW-1133">Transmembrane helix</keyword>
<gene>
    <name evidence="2" type="ORF">EAH81_13030</name>
</gene>
<protein>
    <submittedName>
        <fullName evidence="2">Uncharacterized protein</fullName>
    </submittedName>
</protein>
<dbReference type="EMBL" id="RCZH01000007">
    <property type="protein sequence ID" value="TPG40212.1"/>
    <property type="molecule type" value="Genomic_DNA"/>
</dbReference>
<dbReference type="OrthoDB" id="1359623at2"/>
<keyword evidence="1" id="KW-0472">Membrane</keyword>
<dbReference type="Proteomes" id="UP000319700">
    <property type="component" value="Unassembled WGS sequence"/>
</dbReference>
<feature type="transmembrane region" description="Helical" evidence="1">
    <location>
        <begin position="132"/>
        <end position="155"/>
    </location>
</feature>
<reference evidence="2 3" key="1">
    <citation type="journal article" date="2019" name="Environ. Microbiol.">
        <title>Species interactions and distinct microbial communities in high Arctic permafrost affected cryosols are associated with the CH4 and CO2 gas fluxes.</title>
        <authorList>
            <person name="Altshuler I."/>
            <person name="Hamel J."/>
            <person name="Turney S."/>
            <person name="Magnuson E."/>
            <person name="Levesque R."/>
            <person name="Greer C."/>
            <person name="Whyte L.G."/>
        </authorList>
    </citation>
    <scope>NUCLEOTIDE SEQUENCE [LARGE SCALE GENOMIC DNA]</scope>
    <source>
        <strain evidence="2 3">42</strain>
    </source>
</reference>
<name>A0A502ET24_9FLAO</name>
<sequence>MKKINILVILIQLFGMIFLIHGILQLRYYSVAEEYICAIKHFQGQRSECFNELFPNKEIIIDFWPSIYIWIFLGLSVGILLVSFLNWKHKFSSLNTLIVAIVMYIIIRLKFFRRGVFSQLFHSFTAAFSDDFTVQLIVGGVLFTLTGITILWISVHPKLFNIKKDFITP</sequence>
<feature type="transmembrane region" description="Helical" evidence="1">
    <location>
        <begin position="94"/>
        <end position="112"/>
    </location>
</feature>
<evidence type="ECO:0000256" key="1">
    <source>
        <dbReference type="SAM" id="Phobius"/>
    </source>
</evidence>
<proteinExistence type="predicted"/>
<organism evidence="2 3">
    <name type="scientific">Flavobacterium pectinovorum</name>
    <dbReference type="NCBI Taxonomy" id="29533"/>
    <lineage>
        <taxon>Bacteria</taxon>
        <taxon>Pseudomonadati</taxon>
        <taxon>Bacteroidota</taxon>
        <taxon>Flavobacteriia</taxon>
        <taxon>Flavobacteriales</taxon>
        <taxon>Flavobacteriaceae</taxon>
        <taxon>Flavobacterium</taxon>
    </lineage>
</organism>
<dbReference type="AlphaFoldDB" id="A0A502ET24"/>
<feature type="transmembrane region" description="Helical" evidence="1">
    <location>
        <begin position="67"/>
        <end position="87"/>
    </location>
</feature>
<dbReference type="RefSeq" id="WP_140507596.1">
    <property type="nucleotide sequence ID" value="NZ_RCZH01000007.1"/>
</dbReference>
<feature type="transmembrane region" description="Helical" evidence="1">
    <location>
        <begin position="7"/>
        <end position="24"/>
    </location>
</feature>
<comment type="caution">
    <text evidence="2">The sequence shown here is derived from an EMBL/GenBank/DDBJ whole genome shotgun (WGS) entry which is preliminary data.</text>
</comment>
<evidence type="ECO:0000313" key="2">
    <source>
        <dbReference type="EMBL" id="TPG40212.1"/>
    </source>
</evidence>